<dbReference type="PANTHER" id="PTHR48207">
    <property type="entry name" value="SUCCINATE--HYDROXYMETHYLGLUTARATE COA-TRANSFERASE"/>
    <property type="match status" value="1"/>
</dbReference>
<dbReference type="AlphaFoldDB" id="A0AAJ7L719"/>
<evidence type="ECO:0000256" key="16">
    <source>
        <dbReference type="ARBA" id="ARBA00075311"/>
    </source>
</evidence>
<evidence type="ECO:0000256" key="1">
    <source>
        <dbReference type="ARBA" id="ARBA00004173"/>
    </source>
</evidence>
<keyword evidence="5" id="KW-0007">Acetylation</keyword>
<keyword evidence="4" id="KW-0809">Transit peptide</keyword>
<keyword evidence="3" id="KW-0808">Transferase</keyword>
<comment type="subcellular location">
    <subcellularLocation>
        <location evidence="1">Mitochondrion</location>
    </subcellularLocation>
</comment>
<dbReference type="RefSeq" id="XP_018495790.1">
    <property type="nucleotide sequence ID" value="XM_018640274.1"/>
</dbReference>
<sequence length="397" mass="43444">MSPLEGTRVLDMSRILAGPFCAMLLGDLGAEVIKVEKPGTGDETRNWGPPFVHGQSCYFLSANRNKKSVAVDLKSSKGKTIVQKLAETSDILIENFVPGKLEKLGLGYEQLREINPKLVYLSLTGFGTQGKYKDRAGYDVIAASMGGLLHITGPLDGEPCKVGVAVTDLATALYAKGAILTALLQRIKTGRGQKIECDLLGTQVSLLVNIASNYLNAGTEARRWGTSHESIVPYKAYRTKDGYITVGGASEKQFNILCERLGLEKLVLDEKFSTNALRVANRKELDSIIQERFAQKTNERWLEKLEGCGMPYGPVNTPRDVFEDDEIKRRMVVTVQHSAGGDVRLVGPAVRFSDSQNAVRSAPPVLGEHTVEVLSRFYGEAEIGEFIAEKIVQAHSR</sequence>
<dbReference type="InterPro" id="IPR003673">
    <property type="entry name" value="CoA-Trfase_fam_III"/>
</dbReference>
<evidence type="ECO:0000256" key="9">
    <source>
        <dbReference type="ARBA" id="ARBA00051571"/>
    </source>
</evidence>
<name>A0AAJ7L719_9ACAR</name>
<evidence type="ECO:0000256" key="5">
    <source>
        <dbReference type="ARBA" id="ARBA00022990"/>
    </source>
</evidence>
<evidence type="ECO:0000256" key="3">
    <source>
        <dbReference type="ARBA" id="ARBA00022679"/>
    </source>
</evidence>
<evidence type="ECO:0000256" key="11">
    <source>
        <dbReference type="ARBA" id="ARBA00052509"/>
    </source>
</evidence>
<comment type="similarity">
    <text evidence="2">Belongs to the CoA-transferase III family.</text>
</comment>
<evidence type="ECO:0000256" key="8">
    <source>
        <dbReference type="ARBA" id="ARBA00051001"/>
    </source>
</evidence>
<evidence type="ECO:0000256" key="15">
    <source>
        <dbReference type="ARBA" id="ARBA00072178"/>
    </source>
</evidence>
<dbReference type="GeneID" id="108864503"/>
<dbReference type="Pfam" id="PF02515">
    <property type="entry name" value="CoA_transf_3"/>
    <property type="match status" value="1"/>
</dbReference>
<dbReference type="FunFam" id="3.40.50.10540:FF:000005">
    <property type="entry name" value="succinate--hydroxymethylglutarate CoA-transferase isoform X1"/>
    <property type="match status" value="1"/>
</dbReference>
<evidence type="ECO:0000313" key="18">
    <source>
        <dbReference type="Proteomes" id="UP000694867"/>
    </source>
</evidence>
<evidence type="ECO:0000256" key="14">
    <source>
        <dbReference type="ARBA" id="ARBA00066474"/>
    </source>
</evidence>
<evidence type="ECO:0000256" key="2">
    <source>
        <dbReference type="ARBA" id="ARBA00008383"/>
    </source>
</evidence>
<gene>
    <name evidence="19" type="primary">LOC108864503</name>
</gene>
<organism evidence="18 19">
    <name type="scientific">Galendromus occidentalis</name>
    <name type="common">western predatory mite</name>
    <dbReference type="NCBI Taxonomy" id="34638"/>
    <lineage>
        <taxon>Eukaryota</taxon>
        <taxon>Metazoa</taxon>
        <taxon>Ecdysozoa</taxon>
        <taxon>Arthropoda</taxon>
        <taxon>Chelicerata</taxon>
        <taxon>Arachnida</taxon>
        <taxon>Acari</taxon>
        <taxon>Parasitiformes</taxon>
        <taxon>Mesostigmata</taxon>
        <taxon>Gamasina</taxon>
        <taxon>Phytoseioidea</taxon>
        <taxon>Phytoseiidae</taxon>
        <taxon>Typhlodrominae</taxon>
        <taxon>Galendromus</taxon>
    </lineage>
</organism>
<dbReference type="InterPro" id="IPR023606">
    <property type="entry name" value="CoA-Trfase_III_dom_1_sf"/>
</dbReference>
<proteinExistence type="inferred from homology"/>
<dbReference type="Proteomes" id="UP000694867">
    <property type="component" value="Unplaced"/>
</dbReference>
<comment type="catalytic activity">
    <reaction evidence="11">
        <text>hexanedioate + glutaryl-CoA = hexanedioyl-CoA + glutarate</text>
        <dbReference type="Rhea" id="RHEA:81711"/>
        <dbReference type="ChEBI" id="CHEBI:17128"/>
        <dbReference type="ChEBI" id="CHEBI:30921"/>
        <dbReference type="ChEBI" id="CHEBI:57378"/>
        <dbReference type="ChEBI" id="CHEBI:76327"/>
    </reaction>
    <physiologicalReaction direction="left-to-right" evidence="11">
        <dbReference type="Rhea" id="RHEA:81712"/>
    </physiologicalReaction>
    <physiologicalReaction direction="right-to-left" evidence="11">
        <dbReference type="Rhea" id="RHEA:81713"/>
    </physiologicalReaction>
</comment>
<dbReference type="SUPFAM" id="SSF89796">
    <property type="entry name" value="CoA-transferase family III (CaiB/BaiF)"/>
    <property type="match status" value="1"/>
</dbReference>
<evidence type="ECO:0000256" key="7">
    <source>
        <dbReference type="ARBA" id="ARBA00050578"/>
    </source>
</evidence>
<dbReference type="EC" id="2.8.3.13" evidence="14"/>
<comment type="catalytic activity">
    <reaction evidence="7">
        <text>glutarate + succinyl-CoA = glutaryl-CoA + succinate</text>
        <dbReference type="Rhea" id="RHEA:67900"/>
        <dbReference type="ChEBI" id="CHEBI:30031"/>
        <dbReference type="ChEBI" id="CHEBI:30921"/>
        <dbReference type="ChEBI" id="CHEBI:57292"/>
        <dbReference type="ChEBI" id="CHEBI:57378"/>
    </reaction>
    <physiologicalReaction direction="left-to-right" evidence="7">
        <dbReference type="Rhea" id="RHEA:67901"/>
    </physiologicalReaction>
    <physiologicalReaction direction="right-to-left" evidence="7">
        <dbReference type="Rhea" id="RHEA:67902"/>
    </physiologicalReaction>
</comment>
<dbReference type="FunFam" id="3.30.1540.10:FF:000005">
    <property type="entry name" value="succinate--hydroxymethylglutarate CoA-transferase isoform X4"/>
    <property type="match status" value="1"/>
</dbReference>
<dbReference type="GO" id="GO:0005739">
    <property type="term" value="C:mitochondrion"/>
    <property type="evidence" value="ECO:0007669"/>
    <property type="project" value="UniProtKB-SubCell"/>
</dbReference>
<dbReference type="Gene3D" id="3.40.50.10540">
    <property type="entry name" value="Crotonobetainyl-coa:carnitine coa-transferase, domain 1"/>
    <property type="match status" value="1"/>
</dbReference>
<dbReference type="KEGG" id="goe:108864503"/>
<protein>
    <recommendedName>
        <fullName evidence="15">Succinyl-CoA:glutarate CoA-transferase</fullName>
        <ecNumber evidence="14">2.8.3.13</ecNumber>
    </recommendedName>
    <alternativeName>
        <fullName evidence="17">Dicarboxyl-CoA:dicarboxylic acid coenzyme A transferase SUGCT</fullName>
    </alternativeName>
    <alternativeName>
        <fullName evidence="16">Succinate--hydroxymethylglutarate CoA-transferase</fullName>
    </alternativeName>
</protein>
<comment type="catalytic activity">
    <reaction evidence="8">
        <text>3-hydroxy-3-methylglutarate + succinyl-CoA = (3S)-3-hydroxy-3-methylglutaryl-CoA + succinate</text>
        <dbReference type="Rhea" id="RHEA:12284"/>
        <dbReference type="ChEBI" id="CHEBI:17325"/>
        <dbReference type="ChEBI" id="CHEBI:30031"/>
        <dbReference type="ChEBI" id="CHEBI:43074"/>
        <dbReference type="ChEBI" id="CHEBI:57292"/>
        <dbReference type="EC" id="2.8.3.13"/>
    </reaction>
    <physiologicalReaction direction="left-to-right" evidence="8">
        <dbReference type="Rhea" id="RHEA:12285"/>
    </physiologicalReaction>
    <physiologicalReaction direction="right-to-left" evidence="8">
        <dbReference type="Rhea" id="RHEA:12286"/>
    </physiologicalReaction>
</comment>
<dbReference type="PANTHER" id="PTHR48207:SF3">
    <property type="entry name" value="SUCCINATE--HYDROXYMETHYLGLUTARATE COA-TRANSFERASE"/>
    <property type="match status" value="1"/>
</dbReference>
<keyword evidence="6" id="KW-0496">Mitochondrion</keyword>
<evidence type="ECO:0000256" key="12">
    <source>
        <dbReference type="ARBA" id="ARBA00052957"/>
    </source>
</evidence>
<dbReference type="InterPro" id="IPR050483">
    <property type="entry name" value="CoA-transferase_III_domain"/>
</dbReference>
<evidence type="ECO:0000256" key="6">
    <source>
        <dbReference type="ARBA" id="ARBA00023128"/>
    </source>
</evidence>
<dbReference type="GO" id="GO:0047369">
    <property type="term" value="F:succinate-hydroxymethylglutarate CoA-transferase activity"/>
    <property type="evidence" value="ECO:0007669"/>
    <property type="project" value="UniProtKB-EC"/>
</dbReference>
<evidence type="ECO:0000256" key="13">
    <source>
        <dbReference type="ARBA" id="ARBA00059512"/>
    </source>
</evidence>
<evidence type="ECO:0000313" key="19">
    <source>
        <dbReference type="RefSeq" id="XP_018495790.1"/>
    </source>
</evidence>
<comment type="function">
    <text evidence="13">Coenzyme A (CoA) transferase that reversibly catalyzes the transfer of a CoA moiety from a dicarboxyl-CoA to a dicarboxylate in a metabolite recycling process. Displays preference for succinyl-CoA and glutarate-CoA as dicarboxyl-CoA donors and glutarate, succinate, adipate/hexanedioate, itaconate and 3-hydroxy-3-methylglutarate as dicarboxylate acceptors. Acts on intermediates or end products of lysine and tryptophan degradation pathway, in particular catalyzes succinyl-CoA-dependent reesterification of free glutarate into glutaryl-CoA to prevent renal excretion of glutarate. Upon inflammation, may convert macrophage-derived itaconate to itaconyl-CoA in erythroid precursors where it negatively regulates the TCA cycle and heme synthesis to limit erythroid differentiation in the context of stress erythropoiesis.</text>
</comment>
<dbReference type="Gene3D" id="3.30.1540.10">
    <property type="entry name" value="formyl-coa transferase, domain 3"/>
    <property type="match status" value="1"/>
</dbReference>
<reference evidence="19" key="1">
    <citation type="submission" date="2025-08" db="UniProtKB">
        <authorList>
            <consortium name="RefSeq"/>
        </authorList>
    </citation>
    <scope>IDENTIFICATION</scope>
</reference>
<evidence type="ECO:0000256" key="17">
    <source>
        <dbReference type="ARBA" id="ARBA00080717"/>
    </source>
</evidence>
<keyword evidence="18" id="KW-1185">Reference proteome</keyword>
<comment type="catalytic activity">
    <reaction evidence="12">
        <text>itaconate + succinyl-CoA = itaconyl-CoA + succinate</text>
        <dbReference type="Rhea" id="RHEA:38283"/>
        <dbReference type="ChEBI" id="CHEBI:17240"/>
        <dbReference type="ChEBI" id="CHEBI:30031"/>
        <dbReference type="ChEBI" id="CHEBI:57292"/>
        <dbReference type="ChEBI" id="CHEBI:57381"/>
    </reaction>
    <physiologicalReaction direction="left-to-right" evidence="12">
        <dbReference type="Rhea" id="RHEA:38284"/>
    </physiologicalReaction>
    <physiologicalReaction direction="right-to-left" evidence="12">
        <dbReference type="Rhea" id="RHEA:38285"/>
    </physiologicalReaction>
</comment>
<comment type="catalytic activity">
    <reaction evidence="9">
        <text>itaconate + glutaryl-CoA = itaconyl-CoA + glutarate</text>
        <dbReference type="Rhea" id="RHEA:81715"/>
        <dbReference type="ChEBI" id="CHEBI:17240"/>
        <dbReference type="ChEBI" id="CHEBI:30921"/>
        <dbReference type="ChEBI" id="CHEBI:57378"/>
        <dbReference type="ChEBI" id="CHEBI:57381"/>
    </reaction>
    <physiologicalReaction direction="left-to-right" evidence="9">
        <dbReference type="Rhea" id="RHEA:81716"/>
    </physiologicalReaction>
    <physiologicalReaction direction="right-to-left" evidence="9">
        <dbReference type="Rhea" id="RHEA:81717"/>
    </physiologicalReaction>
</comment>
<accession>A0AAJ7L719</accession>
<evidence type="ECO:0000256" key="4">
    <source>
        <dbReference type="ARBA" id="ARBA00022946"/>
    </source>
</evidence>
<dbReference type="InterPro" id="IPR044855">
    <property type="entry name" value="CoA-Trfase_III_dom3_sf"/>
</dbReference>
<comment type="catalytic activity">
    <reaction evidence="10">
        <text>3-hydroxy-3-methylglutarate + glutaryl-CoA = (3S)-3-hydroxy-3-methylglutaryl-CoA + glutarate</text>
        <dbReference type="Rhea" id="RHEA:81723"/>
        <dbReference type="ChEBI" id="CHEBI:17325"/>
        <dbReference type="ChEBI" id="CHEBI:30921"/>
        <dbReference type="ChEBI" id="CHEBI:43074"/>
        <dbReference type="ChEBI" id="CHEBI:57378"/>
    </reaction>
    <physiologicalReaction direction="left-to-right" evidence="10">
        <dbReference type="Rhea" id="RHEA:81724"/>
    </physiologicalReaction>
    <physiologicalReaction direction="right-to-left" evidence="10">
        <dbReference type="Rhea" id="RHEA:81725"/>
    </physiologicalReaction>
</comment>
<evidence type="ECO:0000256" key="10">
    <source>
        <dbReference type="ARBA" id="ARBA00052000"/>
    </source>
</evidence>